<dbReference type="AlphaFoldDB" id="A0A1H9NA91"/>
<accession>A0A1H9NA91</accession>
<dbReference type="Proteomes" id="UP000198556">
    <property type="component" value="Unassembled WGS sequence"/>
</dbReference>
<dbReference type="Pfam" id="PF18033">
    <property type="entry name" value="SpuA_C"/>
    <property type="match status" value="1"/>
</dbReference>
<reference evidence="2 3" key="1">
    <citation type="submission" date="2016-10" db="EMBL/GenBank/DDBJ databases">
        <authorList>
            <person name="de Groot N.N."/>
        </authorList>
    </citation>
    <scope>NUCLEOTIDE SEQUENCE [LARGE SCALE GENOMIC DNA]</scope>
    <source>
        <strain evidence="2 3">DSM 15827</strain>
    </source>
</reference>
<evidence type="ECO:0000259" key="1">
    <source>
        <dbReference type="Pfam" id="PF18033"/>
    </source>
</evidence>
<dbReference type="Gene3D" id="2.60.40.1180">
    <property type="entry name" value="Golgi alpha-mannosidase II"/>
    <property type="match status" value="1"/>
</dbReference>
<dbReference type="InterPro" id="IPR040806">
    <property type="entry name" value="SpuA_C"/>
</dbReference>
<sequence length="51" mass="5243">QEKALLKGDVIADAQTAGLTAIENPTGVTLTTDGIKVDGLTTAIIRLANSY</sequence>
<proteinExistence type="predicted"/>
<evidence type="ECO:0000313" key="2">
    <source>
        <dbReference type="EMBL" id="SER32864.1"/>
    </source>
</evidence>
<dbReference type="RefSeq" id="WP_177159581.1">
    <property type="nucleotide sequence ID" value="NZ_FOGF01000037.1"/>
</dbReference>
<keyword evidence="3" id="KW-1185">Reference proteome</keyword>
<feature type="non-terminal residue" evidence="2">
    <location>
        <position position="1"/>
    </location>
</feature>
<feature type="domain" description="SpuA C-terminal" evidence="1">
    <location>
        <begin position="4"/>
        <end position="47"/>
    </location>
</feature>
<protein>
    <recommendedName>
        <fullName evidence="1">SpuA C-terminal domain-containing protein</fullName>
    </recommendedName>
</protein>
<gene>
    <name evidence="2" type="ORF">SAMN05421767_1371</name>
</gene>
<dbReference type="EMBL" id="FOGF01000037">
    <property type="protein sequence ID" value="SER32864.1"/>
    <property type="molecule type" value="Genomic_DNA"/>
</dbReference>
<evidence type="ECO:0000313" key="3">
    <source>
        <dbReference type="Proteomes" id="UP000198556"/>
    </source>
</evidence>
<name>A0A1H9NA91_9LACT</name>
<organism evidence="2 3">
    <name type="scientific">Granulicatella balaenopterae</name>
    <dbReference type="NCBI Taxonomy" id="137733"/>
    <lineage>
        <taxon>Bacteria</taxon>
        <taxon>Bacillati</taxon>
        <taxon>Bacillota</taxon>
        <taxon>Bacilli</taxon>
        <taxon>Lactobacillales</taxon>
        <taxon>Carnobacteriaceae</taxon>
        <taxon>Granulicatella</taxon>
    </lineage>
</organism>
<dbReference type="InterPro" id="IPR013780">
    <property type="entry name" value="Glyco_hydro_b"/>
</dbReference>